<dbReference type="SUPFAM" id="SSF47923">
    <property type="entry name" value="Ypt/Rab-GAP domain of gyp1p"/>
    <property type="match status" value="2"/>
</dbReference>
<keyword evidence="5" id="KW-1185">Reference proteome</keyword>
<dbReference type="SUPFAM" id="SSF56112">
    <property type="entry name" value="Protein kinase-like (PK-like)"/>
    <property type="match status" value="1"/>
</dbReference>
<feature type="domain" description="Rab-GAP TBC" evidence="2">
    <location>
        <begin position="445"/>
        <end position="602"/>
    </location>
</feature>
<dbReference type="PROSITE" id="PS50086">
    <property type="entry name" value="TBC_RABGAP"/>
    <property type="match status" value="1"/>
</dbReference>
<dbReference type="InterPro" id="IPR000719">
    <property type="entry name" value="Prot_kinase_dom"/>
</dbReference>
<dbReference type="InterPro" id="IPR000195">
    <property type="entry name" value="Rab-GAP-TBC_dom"/>
</dbReference>
<dbReference type="PANTHER" id="PTHR24362">
    <property type="entry name" value="SERINE/THREONINE-PROTEIN KINASE NEK"/>
    <property type="match status" value="1"/>
</dbReference>
<sequence length="800" mass="91328">MVTSADLRCLGSAEFAVVTVIANVESSNVSALPATNMLGEFSKLLSLNHPHLCRYVDFVRSTTLENAGFVVSEYYPRSVVDELKECKKFNSLRILFLLQPVLSAFAYLHSRHVVVGNFNLNSILLPSEKAVRIAHYGLHGIFGCGKSTGHHICSPWHLPPECFLETEVKNGVISRAGDIWSLGIAVLELSIGCVLSEIWSADQFYLVLKSLIKEKKRGSIFHLLLKEIQRKKPFLHIVTDNIIIIILENALSILPSHRPTSKQLLSIILDDDGCEWDVCKDHFLFDDCTQKSNDITLHESIESMKEKIGKQINMVHNLPINEAFFLWQLCGSSVETILINHSIVKANSFILTLPYLVDGDCCLYGNSSLRNYGITSDMFILPSTNFRDRMSSLEKKVFLTSFEKEDQENEVHDHTFPARRMLILRRLLLSYPFKKSLIFGECHHDIPPLYRANVWSALLSINGDLEKRFLSVDTFSPHASDRQLLVDIPRCHQYDDLMASTAAHRKLKRLLKAWLLLHKNYVYWQGLDSLTAPFLVLNFSRLEYLAVFYHLLAFMDAPLYVHLSRMDFRPELFAIPWFLTCFAHILPLHKLFHVWDALLLSDSSFPLFVGISIMEQLRTRLITSHFNDAILLFSDLPDINMERLVQNSLNYYHDVPSSCTFRQHASKHVREEYIMKHYSLTELSTFCCPRISAVDVRRLTQHSSLLVIDVRPQYEYSRGAIVGSVNLPAYSEDDTLDIIKTALLNAQSVGHVIVIVDNEHLQRAKKISSLCVLEGYNRVCILDGGVQKVRSMHDIFHIPN</sequence>
<dbReference type="GO" id="GO:0004672">
    <property type="term" value="F:protein kinase activity"/>
    <property type="evidence" value="ECO:0007669"/>
    <property type="project" value="InterPro"/>
</dbReference>
<gene>
    <name evidence="4" type="ORF">TCLT_LOCUS1075</name>
</gene>
<dbReference type="SMART" id="SM00164">
    <property type="entry name" value="TBC"/>
    <property type="match status" value="1"/>
</dbReference>
<dbReference type="PANTHER" id="PTHR24362:SF309">
    <property type="entry name" value="PROTEIN KINASE DOMAIN-CONTAINING PROTEIN"/>
    <property type="match status" value="1"/>
</dbReference>
<dbReference type="WBParaSite" id="TCLT_0000107401-mRNA-1">
    <property type="protein sequence ID" value="TCLT_0000107401-mRNA-1"/>
    <property type="gene ID" value="TCLT_0000107401"/>
</dbReference>
<evidence type="ECO:0000313" key="6">
    <source>
        <dbReference type="WBParaSite" id="TCLT_0000107401-mRNA-1"/>
    </source>
</evidence>
<dbReference type="EMBL" id="UYYF01000114">
    <property type="protein sequence ID" value="VDM96316.1"/>
    <property type="molecule type" value="Genomic_DNA"/>
</dbReference>
<dbReference type="Pfam" id="PF00069">
    <property type="entry name" value="Pkinase"/>
    <property type="match status" value="1"/>
</dbReference>
<dbReference type="Gene3D" id="1.10.472.80">
    <property type="entry name" value="Ypt/Rab-GAP domain of gyp1p, domain 3"/>
    <property type="match status" value="1"/>
</dbReference>
<evidence type="ECO:0000259" key="3">
    <source>
        <dbReference type="PROSITE" id="PS50206"/>
    </source>
</evidence>
<dbReference type="PROSITE" id="PS50011">
    <property type="entry name" value="PROTEIN_KINASE_DOM"/>
    <property type="match status" value="1"/>
</dbReference>
<dbReference type="InterPro" id="IPR001763">
    <property type="entry name" value="Rhodanese-like_dom"/>
</dbReference>
<accession>A0A0N5CLS5</accession>
<feature type="domain" description="Protein kinase" evidence="1">
    <location>
        <begin position="1"/>
        <end position="285"/>
    </location>
</feature>
<evidence type="ECO:0000259" key="2">
    <source>
        <dbReference type="PROSITE" id="PS50086"/>
    </source>
</evidence>
<name>A0A0N5CLS5_THECL</name>
<dbReference type="Gene3D" id="1.10.510.10">
    <property type="entry name" value="Transferase(Phosphotransferase) domain 1"/>
    <property type="match status" value="1"/>
</dbReference>
<dbReference type="InterPro" id="IPR036873">
    <property type="entry name" value="Rhodanese-like_dom_sf"/>
</dbReference>
<reference evidence="6" key="1">
    <citation type="submission" date="2017-02" db="UniProtKB">
        <authorList>
            <consortium name="WormBaseParasite"/>
        </authorList>
    </citation>
    <scope>IDENTIFICATION</scope>
</reference>
<dbReference type="GO" id="GO:0005524">
    <property type="term" value="F:ATP binding"/>
    <property type="evidence" value="ECO:0007669"/>
    <property type="project" value="InterPro"/>
</dbReference>
<dbReference type="PROSITE" id="PS50206">
    <property type="entry name" value="RHODANESE_3"/>
    <property type="match status" value="1"/>
</dbReference>
<dbReference type="OMA" id="THTDRQI"/>
<evidence type="ECO:0000259" key="1">
    <source>
        <dbReference type="PROSITE" id="PS50011"/>
    </source>
</evidence>
<protein>
    <submittedName>
        <fullName evidence="6">TBC domain-containing protein kinase-like protein</fullName>
    </submittedName>
</protein>
<proteinExistence type="predicted"/>
<dbReference type="Gene3D" id="3.40.250.10">
    <property type="entry name" value="Rhodanese-like domain"/>
    <property type="match status" value="1"/>
</dbReference>
<evidence type="ECO:0000313" key="5">
    <source>
        <dbReference type="Proteomes" id="UP000276776"/>
    </source>
</evidence>
<dbReference type="AlphaFoldDB" id="A0A0N5CLS5"/>
<dbReference type="Pfam" id="PF00581">
    <property type="entry name" value="Rhodanese"/>
    <property type="match status" value="1"/>
</dbReference>
<dbReference type="FunFam" id="1.10.8.270:FF:000044">
    <property type="entry name" value="TBC Kinase homolog"/>
    <property type="match status" value="1"/>
</dbReference>
<dbReference type="STRING" id="103827.A0A0N5CLS5"/>
<organism evidence="6">
    <name type="scientific">Thelazia callipaeda</name>
    <name type="common">Oriental eyeworm</name>
    <name type="synonym">Parasitic nematode</name>
    <dbReference type="NCBI Taxonomy" id="103827"/>
    <lineage>
        <taxon>Eukaryota</taxon>
        <taxon>Metazoa</taxon>
        <taxon>Ecdysozoa</taxon>
        <taxon>Nematoda</taxon>
        <taxon>Chromadorea</taxon>
        <taxon>Rhabditida</taxon>
        <taxon>Spirurina</taxon>
        <taxon>Spiruromorpha</taxon>
        <taxon>Thelazioidea</taxon>
        <taxon>Thelaziidae</taxon>
        <taxon>Thelazia</taxon>
    </lineage>
</organism>
<dbReference type="SMART" id="SM00220">
    <property type="entry name" value="S_TKc"/>
    <property type="match status" value="1"/>
</dbReference>
<reference evidence="4 5" key="2">
    <citation type="submission" date="2018-11" db="EMBL/GenBank/DDBJ databases">
        <authorList>
            <consortium name="Pathogen Informatics"/>
        </authorList>
    </citation>
    <scope>NUCLEOTIDE SEQUENCE [LARGE SCALE GENOMIC DNA]</scope>
</reference>
<dbReference type="Proteomes" id="UP000276776">
    <property type="component" value="Unassembled WGS sequence"/>
</dbReference>
<evidence type="ECO:0000313" key="4">
    <source>
        <dbReference type="EMBL" id="VDM96316.1"/>
    </source>
</evidence>
<dbReference type="SUPFAM" id="SSF52821">
    <property type="entry name" value="Rhodanese/Cell cycle control phosphatase"/>
    <property type="match status" value="1"/>
</dbReference>
<dbReference type="OrthoDB" id="1668230at2759"/>
<dbReference type="SMART" id="SM00450">
    <property type="entry name" value="RHOD"/>
    <property type="match status" value="1"/>
</dbReference>
<feature type="domain" description="Rhodanese" evidence="3">
    <location>
        <begin position="701"/>
        <end position="798"/>
    </location>
</feature>
<dbReference type="Pfam" id="PF00566">
    <property type="entry name" value="RabGAP-TBC"/>
    <property type="match status" value="1"/>
</dbReference>
<dbReference type="InterPro" id="IPR035969">
    <property type="entry name" value="Rab-GAP_TBC_sf"/>
</dbReference>
<dbReference type="InterPro" id="IPR011009">
    <property type="entry name" value="Kinase-like_dom_sf"/>
</dbReference>